<gene>
    <name evidence="2" type="ORF">Pla175_11330</name>
</gene>
<accession>A0A518D8G4</accession>
<proteinExistence type="predicted"/>
<keyword evidence="1" id="KW-0812">Transmembrane</keyword>
<organism evidence="2 3">
    <name type="scientific">Pirellulimonas nuda</name>
    <dbReference type="NCBI Taxonomy" id="2528009"/>
    <lineage>
        <taxon>Bacteria</taxon>
        <taxon>Pseudomonadati</taxon>
        <taxon>Planctomycetota</taxon>
        <taxon>Planctomycetia</taxon>
        <taxon>Pirellulales</taxon>
        <taxon>Lacipirellulaceae</taxon>
        <taxon>Pirellulimonas</taxon>
    </lineage>
</organism>
<keyword evidence="1" id="KW-1133">Transmembrane helix</keyword>
<dbReference type="RefSeq" id="WP_145281962.1">
    <property type="nucleotide sequence ID" value="NZ_CP036291.1"/>
</dbReference>
<dbReference type="KEGG" id="pnd:Pla175_11330"/>
<feature type="transmembrane region" description="Helical" evidence="1">
    <location>
        <begin position="20"/>
        <end position="37"/>
    </location>
</feature>
<keyword evidence="1" id="KW-0472">Membrane</keyword>
<dbReference type="OrthoDB" id="284128at2"/>
<name>A0A518D8G4_9BACT</name>
<sequence>MARARSTEEEFAGQDSFLDVIANIVGILILLVMVVGVRASHHAASDGPAPAVAAGPTEAEIEAAFERARATLRENAQLAQKGAASQADVAFREAERDETVKFIAELEQAIAAEREQLGENQRRNFDQRRQLGDAQLELDRLARKQVAVASLATEVTTMESLPTPLAETVSGDEVHLRLAGGRVSIVPIEALLATAKRDMQDNLWRLQDRDEVEGWVGPIDGYRMVYGLQKGTVSIPGRGTGTMVRSVGFELQPQTEAMGVPVEDAIRRDSLLAAMLARRRPESTTVTVWTYSDSFDEFRTLKKQLFEWGYATAARPLPDGVLIGGSPSGSKSSAQ</sequence>
<reference evidence="2 3" key="1">
    <citation type="submission" date="2019-02" db="EMBL/GenBank/DDBJ databases">
        <title>Deep-cultivation of Planctomycetes and their phenomic and genomic characterization uncovers novel biology.</title>
        <authorList>
            <person name="Wiegand S."/>
            <person name="Jogler M."/>
            <person name="Boedeker C."/>
            <person name="Pinto D."/>
            <person name="Vollmers J."/>
            <person name="Rivas-Marin E."/>
            <person name="Kohn T."/>
            <person name="Peeters S.H."/>
            <person name="Heuer A."/>
            <person name="Rast P."/>
            <person name="Oberbeckmann S."/>
            <person name="Bunk B."/>
            <person name="Jeske O."/>
            <person name="Meyerdierks A."/>
            <person name="Storesund J.E."/>
            <person name="Kallscheuer N."/>
            <person name="Luecker S."/>
            <person name="Lage O.M."/>
            <person name="Pohl T."/>
            <person name="Merkel B.J."/>
            <person name="Hornburger P."/>
            <person name="Mueller R.-W."/>
            <person name="Bruemmer F."/>
            <person name="Labrenz M."/>
            <person name="Spormann A.M."/>
            <person name="Op den Camp H."/>
            <person name="Overmann J."/>
            <person name="Amann R."/>
            <person name="Jetten M.S.M."/>
            <person name="Mascher T."/>
            <person name="Medema M.H."/>
            <person name="Devos D.P."/>
            <person name="Kaster A.-K."/>
            <person name="Ovreas L."/>
            <person name="Rohde M."/>
            <person name="Galperin M.Y."/>
            <person name="Jogler C."/>
        </authorList>
    </citation>
    <scope>NUCLEOTIDE SEQUENCE [LARGE SCALE GENOMIC DNA]</scope>
    <source>
        <strain evidence="2 3">Pla175</strain>
    </source>
</reference>
<dbReference type="AlphaFoldDB" id="A0A518D8G4"/>
<protein>
    <submittedName>
        <fullName evidence="2">Uncharacterized protein</fullName>
    </submittedName>
</protein>
<dbReference type="EMBL" id="CP036291">
    <property type="protein sequence ID" value="QDU87767.1"/>
    <property type="molecule type" value="Genomic_DNA"/>
</dbReference>
<evidence type="ECO:0000313" key="3">
    <source>
        <dbReference type="Proteomes" id="UP000317429"/>
    </source>
</evidence>
<evidence type="ECO:0000256" key="1">
    <source>
        <dbReference type="SAM" id="Phobius"/>
    </source>
</evidence>
<keyword evidence="3" id="KW-1185">Reference proteome</keyword>
<dbReference type="Proteomes" id="UP000317429">
    <property type="component" value="Chromosome"/>
</dbReference>
<evidence type="ECO:0000313" key="2">
    <source>
        <dbReference type="EMBL" id="QDU87767.1"/>
    </source>
</evidence>